<dbReference type="RefSeq" id="WP_036348608.1">
    <property type="nucleotide sequence ID" value="NZ_JALN02000002.1"/>
</dbReference>
<name>A0A064C9B7_9MYCO</name>
<gene>
    <name evidence="1" type="ORF">Y900_028740</name>
</gene>
<comment type="caution">
    <text evidence="1">The sequence shown here is derived from an EMBL/GenBank/DDBJ whole genome shotgun (WGS) entry which is preliminary data.</text>
</comment>
<dbReference type="Proteomes" id="UP000022835">
    <property type="component" value="Unassembled WGS sequence"/>
</dbReference>
<evidence type="ECO:0000313" key="2">
    <source>
        <dbReference type="Proteomes" id="UP000022835"/>
    </source>
</evidence>
<dbReference type="AlphaFoldDB" id="A0A064C9B7"/>
<accession>A0A064C9B7</accession>
<proteinExistence type="predicted"/>
<evidence type="ECO:0000313" key="1">
    <source>
        <dbReference type="EMBL" id="KDE97249.1"/>
    </source>
</evidence>
<sequence length="193" mass="20732">MSSSPPPQRGRPTVSLAQAAKLLGKDWRTVKRLVENGDLDGGSTLEGKRPTYYVYADQLLSAAAQPASQDASSLLDTIVGLHRELEQSRAAEAHAREGEARARATAAATEETNRLLQANQAILLGAVQEFQHASDAAAALVDDYRALTDRHWSMAGQYRDAATGFAKAADNYQDILGRLLTPDDASSLTQPND</sequence>
<dbReference type="eggNOG" id="ENOG5031K8J">
    <property type="taxonomic scope" value="Bacteria"/>
</dbReference>
<reference evidence="1" key="1">
    <citation type="submission" date="2014-05" db="EMBL/GenBank/DDBJ databases">
        <title>Genome sequence of Mycobacterium aromaticivorans strain JS19b1T (= DSM 45407T).</title>
        <authorList>
            <person name="Kwak Y."/>
            <person name="Park G.-S."/>
            <person name="Li Q.X."/>
            <person name="Lee S.-E."/>
            <person name="Shin J.-H."/>
        </authorList>
    </citation>
    <scope>NUCLEOTIDE SEQUENCE [LARGE SCALE GENOMIC DNA]</scope>
    <source>
        <strain evidence="1">JS19b1</strain>
    </source>
</reference>
<dbReference type="EMBL" id="JALN02000002">
    <property type="protein sequence ID" value="KDE97249.1"/>
    <property type="molecule type" value="Genomic_DNA"/>
</dbReference>
<dbReference type="OrthoDB" id="4620468at2"/>
<keyword evidence="2" id="KW-1185">Reference proteome</keyword>
<protein>
    <submittedName>
        <fullName evidence="1">Uncharacterized protein</fullName>
    </submittedName>
</protein>
<organism evidence="1 2">
    <name type="scientific">Mycolicibacterium aromaticivorans JS19b1 = JCM 16368</name>
    <dbReference type="NCBI Taxonomy" id="1440774"/>
    <lineage>
        <taxon>Bacteria</taxon>
        <taxon>Bacillati</taxon>
        <taxon>Actinomycetota</taxon>
        <taxon>Actinomycetes</taxon>
        <taxon>Mycobacteriales</taxon>
        <taxon>Mycobacteriaceae</taxon>
        <taxon>Mycolicibacterium</taxon>
    </lineage>
</organism>